<protein>
    <submittedName>
        <fullName evidence="2">Domain of uncharacterized function, DUF446</fullName>
    </submittedName>
</protein>
<dbReference type="EMBL" id="UFUW01000001">
    <property type="protein sequence ID" value="SUX21101.1"/>
    <property type="molecule type" value="Genomic_DNA"/>
</dbReference>
<feature type="domain" description="YqcC-like" evidence="1">
    <location>
        <begin position="7"/>
        <end position="103"/>
    </location>
</feature>
<dbReference type="Gene3D" id="1.20.1440.40">
    <property type="entry name" value="YqcC-like"/>
    <property type="match status" value="1"/>
</dbReference>
<dbReference type="Proteomes" id="UP000254572">
    <property type="component" value="Unassembled WGS sequence"/>
</dbReference>
<keyword evidence="3" id="KW-1185">Reference proteome</keyword>
<reference evidence="2 3" key="1">
    <citation type="submission" date="2018-06" db="EMBL/GenBank/DDBJ databases">
        <authorList>
            <consortium name="Pathogen Informatics"/>
            <person name="Doyle S."/>
        </authorList>
    </citation>
    <scope>NUCLEOTIDE SEQUENCE [LARGE SCALE GENOMIC DNA]</scope>
    <source>
        <strain evidence="2 3">NCTC13294</strain>
    </source>
</reference>
<evidence type="ECO:0000313" key="3">
    <source>
        <dbReference type="Proteomes" id="UP000254572"/>
    </source>
</evidence>
<sequence length="124" mass="13980">MHPTEHMHELLAALELSLLESGRWSEKSPDDTALASTEPFCVDTLHFHEWLQWVYIPKMRAFIAAHAALPERSGLLPMAEEAWKSDAHTSGGLLLVMRALDALVNGDADCAQHLALVEKRYRRH</sequence>
<dbReference type="Pfam" id="PF04287">
    <property type="entry name" value="DUF446"/>
    <property type="match status" value="1"/>
</dbReference>
<dbReference type="InterPro" id="IPR023376">
    <property type="entry name" value="YqcC-like_dom"/>
</dbReference>
<dbReference type="PIRSF" id="PIRSF006257">
    <property type="entry name" value="UCP006257"/>
    <property type="match status" value="1"/>
</dbReference>
<dbReference type="GO" id="GO:0044010">
    <property type="term" value="P:single-species biofilm formation"/>
    <property type="evidence" value="ECO:0007669"/>
    <property type="project" value="TreeGrafter"/>
</dbReference>
<dbReference type="PANTHER" id="PTHR39586:SF1">
    <property type="entry name" value="CYTOPLASMIC PROTEIN"/>
    <property type="match status" value="1"/>
</dbReference>
<dbReference type="SUPFAM" id="SSF158452">
    <property type="entry name" value="YqcC-like"/>
    <property type="match status" value="1"/>
</dbReference>
<name>A0A381E4J2_9GAMM</name>
<proteinExistence type="predicted"/>
<evidence type="ECO:0000313" key="2">
    <source>
        <dbReference type="EMBL" id="SUX21101.1"/>
    </source>
</evidence>
<accession>A0A381E4J2</accession>
<gene>
    <name evidence="2" type="primary">yqcC</name>
    <name evidence="2" type="ORF">NCTC13294_00911</name>
</gene>
<dbReference type="RefSeq" id="WP_115611206.1">
    <property type="nucleotide sequence ID" value="NZ_JBHLZC010000001.1"/>
</dbReference>
<dbReference type="AlphaFoldDB" id="A0A381E4J2"/>
<dbReference type="OrthoDB" id="8794567at2"/>
<dbReference type="InterPro" id="IPR007384">
    <property type="entry name" value="UCP006257"/>
</dbReference>
<dbReference type="InterPro" id="IPR036814">
    <property type="entry name" value="YqcC-like_sf"/>
</dbReference>
<evidence type="ECO:0000259" key="1">
    <source>
        <dbReference type="Pfam" id="PF04287"/>
    </source>
</evidence>
<dbReference type="PANTHER" id="PTHR39586">
    <property type="entry name" value="CYTOPLASMIC PROTEIN-RELATED"/>
    <property type="match status" value="1"/>
</dbReference>
<organism evidence="2 3">
    <name type="scientific">Cardiobacterium valvarum</name>
    <dbReference type="NCBI Taxonomy" id="194702"/>
    <lineage>
        <taxon>Bacteria</taxon>
        <taxon>Pseudomonadati</taxon>
        <taxon>Pseudomonadota</taxon>
        <taxon>Gammaproteobacteria</taxon>
        <taxon>Cardiobacteriales</taxon>
        <taxon>Cardiobacteriaceae</taxon>
        <taxon>Cardiobacterium</taxon>
    </lineage>
</organism>